<keyword evidence="14" id="KW-1185">Reference proteome</keyword>
<evidence type="ECO:0000259" key="12">
    <source>
        <dbReference type="PROSITE" id="PS50238"/>
    </source>
</evidence>
<dbReference type="PROSITE" id="PS00479">
    <property type="entry name" value="ZF_DAG_PE_1"/>
    <property type="match status" value="1"/>
</dbReference>
<reference evidence="13" key="1">
    <citation type="submission" date="2019-08" db="EMBL/GenBank/DDBJ databases">
        <title>The genome of the North American firefly Photinus pyralis.</title>
        <authorList>
            <consortium name="Photinus pyralis genome working group"/>
            <person name="Fallon T.R."/>
            <person name="Sander Lower S.E."/>
            <person name="Weng J.-K."/>
        </authorList>
    </citation>
    <scope>NUCLEOTIDE SEQUENCE</scope>
    <source>
        <strain evidence="13">TRF0915ILg1</strain>
        <tissue evidence="13">Whole body</tissue>
    </source>
</reference>
<evidence type="ECO:0008006" key="15">
    <source>
        <dbReference type="Google" id="ProtNLM"/>
    </source>
</evidence>
<dbReference type="PANTHER" id="PTHR46199">
    <property type="entry name" value="RAC GTPASE-ACTIVATING PROTEIN 1"/>
    <property type="match status" value="1"/>
</dbReference>
<sequence length="665" mass="74951">MRIWIIIIFKINILMYTDVRQVVKLLFCYTSRNPPLFKTPKSFRAHTAMPNQDPEYLTRDTSDSEESTKSDAPSDDGSYNSEDLSIVAEYDELMRNVKLQRCNDVEDKFLDFVEQVKGLSNHFYECQQECQRLNKELEKKAQECSDLESKLVVARKFLDQERRQSRKILEQRDALEEKIARVVELLFKSNQNSLSDEVRQQLAVFNTTNRLDNIGGTCGAPHLSTIHEANTTGSLLSDLSYSRSEDDLDMSTAQCKTWKKHRPSMEPSDEPAVKKRRSGGTKVVEINPADTVRATTTLTVAKDGPITATSVIEAIPPEPSAPSHSSLKQAFKDIRPTAPPEHLLYQPSSPRTISYSSHQRQHVFQTRTTVIPENCSFCEKRIGFGRTAYKCKDCRALAHPACKSQVPLPCIPCPNTPTQGMQGVIGDYTPAIPPMVPPLIVHCIKEIESRGLNEIGIYRVPGSEKDVKALKERFLRGRGVPCLSDADIHVVCGTVKNFLRSLLEPLIPHARWADVVRAVESKDKMDVGPILYQIISELPQPNQDTLAYMIMHLKRVASSPNCKMPVENLARVFGPTIVGYSSSNPNPSALFTETEKQRMVMENLINLPNDYWESFVNNNKLEKPGHHTLQQTPSTDSLLGTTPGGIFTPQQRFRKKKQRLFPTPT</sequence>
<dbReference type="Pfam" id="PF00620">
    <property type="entry name" value="RhoGAP"/>
    <property type="match status" value="1"/>
</dbReference>
<dbReference type="GO" id="GO:0030496">
    <property type="term" value="C:midbody"/>
    <property type="evidence" value="ECO:0007669"/>
    <property type="project" value="TreeGrafter"/>
</dbReference>
<organism evidence="13 14">
    <name type="scientific">Ignelater luminosus</name>
    <name type="common">Cucubano</name>
    <name type="synonym">Pyrophorus luminosus</name>
    <dbReference type="NCBI Taxonomy" id="2038154"/>
    <lineage>
        <taxon>Eukaryota</taxon>
        <taxon>Metazoa</taxon>
        <taxon>Ecdysozoa</taxon>
        <taxon>Arthropoda</taxon>
        <taxon>Hexapoda</taxon>
        <taxon>Insecta</taxon>
        <taxon>Pterygota</taxon>
        <taxon>Neoptera</taxon>
        <taxon>Endopterygota</taxon>
        <taxon>Coleoptera</taxon>
        <taxon>Polyphaga</taxon>
        <taxon>Elateriformia</taxon>
        <taxon>Elateroidea</taxon>
        <taxon>Elateridae</taxon>
        <taxon>Agrypninae</taxon>
        <taxon>Pyrophorini</taxon>
        <taxon>Ignelater</taxon>
    </lineage>
</organism>
<evidence type="ECO:0000256" key="6">
    <source>
        <dbReference type="ARBA" id="ARBA00022833"/>
    </source>
</evidence>
<feature type="domain" description="Phorbol-ester/DAG-type" evidence="11">
    <location>
        <begin position="361"/>
        <end position="410"/>
    </location>
</feature>
<dbReference type="CDD" id="cd20821">
    <property type="entry name" value="C1_MgcRacGAP"/>
    <property type="match status" value="1"/>
</dbReference>
<dbReference type="OrthoDB" id="2218807at2759"/>
<dbReference type="InterPro" id="IPR046349">
    <property type="entry name" value="C1-like_sf"/>
</dbReference>
<keyword evidence="5" id="KW-0221">Differentiation</keyword>
<keyword evidence="6" id="KW-0862">Zinc</keyword>
<feature type="compositionally biased region" description="Basic and acidic residues" evidence="9">
    <location>
        <begin position="56"/>
        <end position="69"/>
    </location>
</feature>
<dbReference type="GO" id="GO:0097149">
    <property type="term" value="C:centralspindlin complex"/>
    <property type="evidence" value="ECO:0007669"/>
    <property type="project" value="TreeGrafter"/>
</dbReference>
<dbReference type="GO" id="GO:0007266">
    <property type="term" value="P:Rho protein signal transduction"/>
    <property type="evidence" value="ECO:0007669"/>
    <property type="project" value="TreeGrafter"/>
</dbReference>
<feature type="region of interest" description="Disordered" evidence="9">
    <location>
        <begin position="260"/>
        <end position="280"/>
    </location>
</feature>
<evidence type="ECO:0000259" key="11">
    <source>
        <dbReference type="PROSITE" id="PS50081"/>
    </source>
</evidence>
<keyword evidence="7" id="KW-0744">Spermatogenesis</keyword>
<evidence type="ECO:0000256" key="3">
    <source>
        <dbReference type="ARBA" id="ARBA00022723"/>
    </source>
</evidence>
<feature type="coiled-coil region" evidence="8">
    <location>
        <begin position="123"/>
        <end position="178"/>
    </location>
</feature>
<dbReference type="GO" id="GO:0005634">
    <property type="term" value="C:nucleus"/>
    <property type="evidence" value="ECO:0007669"/>
    <property type="project" value="TreeGrafter"/>
</dbReference>
<evidence type="ECO:0000256" key="7">
    <source>
        <dbReference type="ARBA" id="ARBA00022871"/>
    </source>
</evidence>
<name>A0A8K0D3U2_IGNLU</name>
<evidence type="ECO:0000313" key="14">
    <source>
        <dbReference type="Proteomes" id="UP000801492"/>
    </source>
</evidence>
<dbReference type="EMBL" id="VTPC01004950">
    <property type="protein sequence ID" value="KAF2896541.1"/>
    <property type="molecule type" value="Genomic_DNA"/>
</dbReference>
<dbReference type="AlphaFoldDB" id="A0A8K0D3U2"/>
<evidence type="ECO:0000256" key="2">
    <source>
        <dbReference type="ARBA" id="ARBA00022473"/>
    </source>
</evidence>
<keyword evidence="3" id="KW-0479">Metal-binding</keyword>
<protein>
    <recommendedName>
        <fullName evidence="15">Rac GTPase-activating protein 1</fullName>
    </recommendedName>
</protein>
<dbReference type="GO" id="GO:0007283">
    <property type="term" value="P:spermatogenesis"/>
    <property type="evidence" value="ECO:0007669"/>
    <property type="project" value="UniProtKB-KW"/>
</dbReference>
<evidence type="ECO:0000256" key="10">
    <source>
        <dbReference type="SAM" id="SignalP"/>
    </source>
</evidence>
<dbReference type="SUPFAM" id="SSF57889">
    <property type="entry name" value="Cysteine-rich domain"/>
    <property type="match status" value="1"/>
</dbReference>
<dbReference type="Gene3D" id="1.10.555.10">
    <property type="entry name" value="Rho GTPase activation protein"/>
    <property type="match status" value="1"/>
</dbReference>
<evidence type="ECO:0000256" key="1">
    <source>
        <dbReference type="ARBA" id="ARBA00022468"/>
    </source>
</evidence>
<feature type="domain" description="Rho-GAP" evidence="12">
    <location>
        <begin position="430"/>
        <end position="612"/>
    </location>
</feature>
<dbReference type="Proteomes" id="UP000801492">
    <property type="component" value="Unassembled WGS sequence"/>
</dbReference>
<dbReference type="CDD" id="cd04382">
    <property type="entry name" value="RhoGAP_MgcRacGAP"/>
    <property type="match status" value="1"/>
</dbReference>
<feature type="region of interest" description="Disordered" evidence="9">
    <location>
        <begin position="40"/>
        <end position="81"/>
    </location>
</feature>
<proteinExistence type="predicted"/>
<dbReference type="GO" id="GO:0005096">
    <property type="term" value="F:GTPase activator activity"/>
    <property type="evidence" value="ECO:0007669"/>
    <property type="project" value="UniProtKB-KW"/>
</dbReference>
<dbReference type="GO" id="GO:0032154">
    <property type="term" value="C:cleavage furrow"/>
    <property type="evidence" value="ECO:0007669"/>
    <property type="project" value="TreeGrafter"/>
</dbReference>
<feature type="signal peptide" evidence="10">
    <location>
        <begin position="1"/>
        <end position="19"/>
    </location>
</feature>
<dbReference type="GO" id="GO:0000281">
    <property type="term" value="P:mitotic cytokinesis"/>
    <property type="evidence" value="ECO:0007669"/>
    <property type="project" value="TreeGrafter"/>
</dbReference>
<keyword evidence="1" id="KW-0343">GTPase activation</keyword>
<dbReference type="Gene3D" id="3.30.60.20">
    <property type="match status" value="1"/>
</dbReference>
<dbReference type="PROSITE" id="PS50081">
    <property type="entry name" value="ZF_DAG_PE_2"/>
    <property type="match status" value="1"/>
</dbReference>
<dbReference type="GO" id="GO:0008270">
    <property type="term" value="F:zinc ion binding"/>
    <property type="evidence" value="ECO:0007669"/>
    <property type="project" value="UniProtKB-KW"/>
</dbReference>
<dbReference type="InterPro" id="IPR000198">
    <property type="entry name" value="RhoGAP_dom"/>
</dbReference>
<dbReference type="SMART" id="SM00324">
    <property type="entry name" value="RhoGAP"/>
    <property type="match status" value="1"/>
</dbReference>
<dbReference type="GO" id="GO:0051256">
    <property type="term" value="P:mitotic spindle midzone assembly"/>
    <property type="evidence" value="ECO:0007669"/>
    <property type="project" value="TreeGrafter"/>
</dbReference>
<accession>A0A8K0D3U2</accession>
<feature type="compositionally biased region" description="Polar residues" evidence="9">
    <location>
        <begin position="628"/>
        <end position="640"/>
    </location>
</feature>
<evidence type="ECO:0000256" key="4">
    <source>
        <dbReference type="ARBA" id="ARBA00022771"/>
    </source>
</evidence>
<keyword evidence="4" id="KW-0863">Zinc-finger</keyword>
<evidence type="ECO:0000256" key="9">
    <source>
        <dbReference type="SAM" id="MobiDB-lite"/>
    </source>
</evidence>
<feature type="region of interest" description="Disordered" evidence="9">
    <location>
        <begin position="624"/>
        <end position="648"/>
    </location>
</feature>
<gene>
    <name evidence="13" type="ORF">ILUMI_09632</name>
</gene>
<dbReference type="FunFam" id="3.30.60.20:FF:000033">
    <property type="entry name" value="Rac GTPase-activating protein 1"/>
    <property type="match status" value="1"/>
</dbReference>
<keyword evidence="10" id="KW-0732">Signal</keyword>
<dbReference type="GO" id="GO:0051233">
    <property type="term" value="C:spindle midzone"/>
    <property type="evidence" value="ECO:0007669"/>
    <property type="project" value="TreeGrafter"/>
</dbReference>
<keyword evidence="8" id="KW-0175">Coiled coil</keyword>
<dbReference type="InterPro" id="IPR008936">
    <property type="entry name" value="Rho_GTPase_activation_prot"/>
</dbReference>
<evidence type="ECO:0000256" key="8">
    <source>
        <dbReference type="SAM" id="Coils"/>
    </source>
</evidence>
<dbReference type="InterPro" id="IPR002219">
    <property type="entry name" value="PKC_DAG/PE"/>
</dbReference>
<dbReference type="SMART" id="SM00109">
    <property type="entry name" value="C1"/>
    <property type="match status" value="1"/>
</dbReference>
<dbReference type="PANTHER" id="PTHR46199:SF3">
    <property type="entry name" value="RAC GTPASE-ACTIVATING PROTEIN 1"/>
    <property type="match status" value="1"/>
</dbReference>
<evidence type="ECO:0000313" key="13">
    <source>
        <dbReference type="EMBL" id="KAF2896541.1"/>
    </source>
</evidence>
<evidence type="ECO:0000256" key="5">
    <source>
        <dbReference type="ARBA" id="ARBA00022782"/>
    </source>
</evidence>
<dbReference type="Pfam" id="PF00130">
    <property type="entry name" value="C1_1"/>
    <property type="match status" value="1"/>
</dbReference>
<dbReference type="PROSITE" id="PS50238">
    <property type="entry name" value="RHOGAP"/>
    <property type="match status" value="1"/>
</dbReference>
<dbReference type="GO" id="GO:0030154">
    <property type="term" value="P:cell differentiation"/>
    <property type="evidence" value="ECO:0007669"/>
    <property type="project" value="UniProtKB-KW"/>
</dbReference>
<keyword evidence="2" id="KW-0217">Developmental protein</keyword>
<comment type="caution">
    <text evidence="13">The sequence shown here is derived from an EMBL/GenBank/DDBJ whole genome shotgun (WGS) entry which is preliminary data.</text>
</comment>
<feature type="chain" id="PRO_5035471218" description="Rac GTPase-activating protein 1" evidence="10">
    <location>
        <begin position="20"/>
        <end position="665"/>
    </location>
</feature>
<dbReference type="SUPFAM" id="SSF48350">
    <property type="entry name" value="GTPase activation domain, GAP"/>
    <property type="match status" value="1"/>
</dbReference>